<evidence type="ECO:0000313" key="5">
    <source>
        <dbReference type="Proteomes" id="UP000324575"/>
    </source>
</evidence>
<dbReference type="GO" id="GO:0019867">
    <property type="term" value="C:outer membrane"/>
    <property type="evidence" value="ECO:0007669"/>
    <property type="project" value="InterPro"/>
</dbReference>
<dbReference type="CDD" id="cd12967">
    <property type="entry name" value="CBM_SusE-F_like_u1"/>
    <property type="match status" value="1"/>
</dbReference>
<protein>
    <submittedName>
        <fullName evidence="4">Outer membrane protein SusF</fullName>
    </submittedName>
</protein>
<dbReference type="Pfam" id="PF17142">
    <property type="entry name" value="SusF_N"/>
    <property type="match status" value="1"/>
</dbReference>
<proteinExistence type="predicted"/>
<comment type="caution">
    <text evidence="4">The sequence shown here is derived from an EMBL/GenBank/DDBJ whole genome shotgun (WGS) entry which is preliminary data.</text>
</comment>
<gene>
    <name evidence="4" type="ORF">EZS26_002878</name>
</gene>
<organism evidence="4 5">
    <name type="scientific">Candidatus Ordinivivax streblomastigis</name>
    <dbReference type="NCBI Taxonomy" id="2540710"/>
    <lineage>
        <taxon>Bacteria</taxon>
        <taxon>Pseudomonadati</taxon>
        <taxon>Bacteroidota</taxon>
        <taxon>Bacteroidia</taxon>
        <taxon>Bacteroidales</taxon>
        <taxon>Candidatus Ordinivivax</taxon>
    </lineage>
</organism>
<reference evidence="4 5" key="1">
    <citation type="submission" date="2019-03" db="EMBL/GenBank/DDBJ databases">
        <title>Single cell metagenomics reveals metabolic interactions within the superorganism composed of flagellate Streblomastix strix and complex community of Bacteroidetes bacteria on its surface.</title>
        <authorList>
            <person name="Treitli S.C."/>
            <person name="Kolisko M."/>
            <person name="Husnik F."/>
            <person name="Keeling P."/>
            <person name="Hampl V."/>
        </authorList>
    </citation>
    <scope>NUCLEOTIDE SEQUENCE [LARGE SCALE GENOMIC DNA]</scope>
    <source>
        <strain evidence="4">St1</strain>
    </source>
</reference>
<keyword evidence="1" id="KW-0732">Signal</keyword>
<dbReference type="GO" id="GO:2001070">
    <property type="term" value="F:starch binding"/>
    <property type="evidence" value="ECO:0007669"/>
    <property type="project" value="InterPro"/>
</dbReference>
<dbReference type="Pfam" id="PF26120">
    <property type="entry name" value="CBM_1st_SusF"/>
    <property type="match status" value="1"/>
</dbReference>
<dbReference type="AlphaFoldDB" id="A0A5M8NVV8"/>
<feature type="chain" id="PRO_5024274111" evidence="1">
    <location>
        <begin position="21"/>
        <end position="477"/>
    </location>
</feature>
<evidence type="ECO:0000313" key="4">
    <source>
        <dbReference type="EMBL" id="KAA6300986.1"/>
    </source>
</evidence>
<dbReference type="InterPro" id="IPR058976">
    <property type="entry name" value="CBM_1st_SusF"/>
</dbReference>
<dbReference type="CDD" id="cd12964">
    <property type="entry name" value="CBM-Fa"/>
    <property type="match status" value="1"/>
</dbReference>
<name>A0A5M8NVV8_9BACT</name>
<dbReference type="Gene3D" id="2.60.40.3620">
    <property type="match status" value="3"/>
</dbReference>
<dbReference type="PROSITE" id="PS51257">
    <property type="entry name" value="PROKAR_LIPOPROTEIN"/>
    <property type="match status" value="1"/>
</dbReference>
<sequence length="477" mass="51987">MKKISLYTTLFLAACLMACTEDFNEEVAAPQSYPEESAQTMNGFAIALDGGFTSPVVLGNWEEHAAIQAVKATATPEMAEGASITFRLQISDTENFTKIRELPSHSENNAAVVDAADLNQAVKELFGRAPSPRAIHLRAYIYILDGNSTSQIPDPLVLGTLTVTPVAPEVIIEQAYYLIGDINGWNWANIEAHKFAHSDKDVYDDPVFTILTEFGTDSNFKIAPQSAKDAENWDFVWGNTDSDGFTGTEGNLATGGGSMKIAGTGWARITLNMMELTYTVEVIGEMKLQLYVPGDHQGWNFLTVPILYNRNFDMKYDGYIYLESEKEFKFTSEPNWNGTNYGNGGAGGLLSTAGDALNLTVPETGFYRLWVDLSAIPAYTATKTEWGIIGDATAGGWDNSTPMTLNTETGEWTVTTPLLGGKVYKFRANDAWEINLGGSLSDLIYGGNDIPVSEEGTYTITLNLSDPTAYKATAVKQ</sequence>
<feature type="domain" description="SusF first starch specific CBM" evidence="3">
    <location>
        <begin position="174"/>
        <end position="281"/>
    </location>
</feature>
<feature type="signal peptide" evidence="1">
    <location>
        <begin position="1"/>
        <end position="20"/>
    </location>
</feature>
<evidence type="ECO:0000259" key="2">
    <source>
        <dbReference type="Pfam" id="PF17142"/>
    </source>
</evidence>
<dbReference type="CDD" id="cd12956">
    <property type="entry name" value="CBM_SusE-F_like"/>
    <property type="match status" value="1"/>
</dbReference>
<accession>A0A5M8NVV8</accession>
<evidence type="ECO:0000259" key="3">
    <source>
        <dbReference type="Pfam" id="PF26120"/>
    </source>
</evidence>
<evidence type="ECO:0000256" key="1">
    <source>
        <dbReference type="SAM" id="SignalP"/>
    </source>
</evidence>
<dbReference type="Proteomes" id="UP000324575">
    <property type="component" value="Unassembled WGS sequence"/>
</dbReference>
<dbReference type="InterPro" id="IPR033408">
    <property type="entry name" value="SusF_N"/>
</dbReference>
<dbReference type="EMBL" id="SNRX01000035">
    <property type="protein sequence ID" value="KAA6300986.1"/>
    <property type="molecule type" value="Genomic_DNA"/>
</dbReference>
<feature type="domain" description="Outer membrane protein SusF N-terminal" evidence="2">
    <location>
        <begin position="19"/>
        <end position="143"/>
    </location>
</feature>